<reference evidence="2" key="1">
    <citation type="journal article" date="2016" name="Nature">
        <title>Genome evolution in the allotetraploid frog Xenopus laevis.</title>
        <authorList>
            <person name="Session A.M."/>
            <person name="Uno Y."/>
            <person name="Kwon T."/>
            <person name="Chapman J.A."/>
            <person name="Toyoda A."/>
            <person name="Takahashi S."/>
            <person name="Fukui A."/>
            <person name="Hikosaka A."/>
            <person name="Suzuki A."/>
            <person name="Kondo M."/>
            <person name="van Heeringen S.J."/>
            <person name="Quigley I."/>
            <person name="Heinz S."/>
            <person name="Ogino H."/>
            <person name="Ochi H."/>
            <person name="Hellsten U."/>
            <person name="Lyons J.B."/>
            <person name="Simakov O."/>
            <person name="Putnam N."/>
            <person name="Stites J."/>
            <person name="Kuroki Y."/>
            <person name="Tanaka T."/>
            <person name="Michiue T."/>
            <person name="Watanabe M."/>
            <person name="Bogdanovic O."/>
            <person name="Lister R."/>
            <person name="Georgiou G."/>
            <person name="Paranjpe S.S."/>
            <person name="van Kruijsbergen I."/>
            <person name="Shu S."/>
            <person name="Carlson J."/>
            <person name="Kinoshita T."/>
            <person name="Ohta Y."/>
            <person name="Mawaribuchi S."/>
            <person name="Jenkins J."/>
            <person name="Grimwood J."/>
            <person name="Schmutz J."/>
            <person name="Mitros T."/>
            <person name="Mozaffari S.V."/>
            <person name="Suzuki Y."/>
            <person name="Haramoto Y."/>
            <person name="Yamamoto T.S."/>
            <person name="Takagi C."/>
            <person name="Heald R."/>
            <person name="Miller K."/>
            <person name="Haudenschild C."/>
            <person name="Kitzman J."/>
            <person name="Nakayama T."/>
            <person name="Izutsu Y."/>
            <person name="Robert J."/>
            <person name="Fortriede J."/>
            <person name="Burns K."/>
            <person name="Lotay V."/>
            <person name="Karimi K."/>
            <person name="Yasuoka Y."/>
            <person name="Dichmann D.S."/>
            <person name="Flajnik M.F."/>
            <person name="Houston D.W."/>
            <person name="Shendure J."/>
            <person name="DuPasquier L."/>
            <person name="Vize P.D."/>
            <person name="Zorn A.M."/>
            <person name="Ito M."/>
            <person name="Marcotte E.M."/>
            <person name="Wallingford J.B."/>
            <person name="Ito Y."/>
            <person name="Asashima M."/>
            <person name="Ueno N."/>
            <person name="Matsuda Y."/>
            <person name="Veenstra G.J."/>
            <person name="Fujiyama A."/>
            <person name="Harland R.M."/>
            <person name="Taira M."/>
            <person name="Rokhsar D.S."/>
        </authorList>
    </citation>
    <scope>NUCLEOTIDE SEQUENCE [LARGE SCALE GENOMIC DNA]</scope>
    <source>
        <strain evidence="2">J</strain>
    </source>
</reference>
<dbReference type="AlphaFoldDB" id="A0A974CT66"/>
<sequence>MGRKSSGAFSHSYTSVLGKKKPCTTINVRLNPFFCIHNRKCCVRVALWVSIGGGFSPLHSLGKTEPVLLTLYDLMGFTIQHSGETGFLSEILKCYTPQ</sequence>
<name>A0A974CT66_XENLA</name>
<gene>
    <name evidence="1" type="ORF">XELAEV_18030249mg</name>
</gene>
<dbReference type="EMBL" id="CM004475">
    <property type="protein sequence ID" value="OCT79150.1"/>
    <property type="molecule type" value="Genomic_DNA"/>
</dbReference>
<proteinExistence type="predicted"/>
<dbReference type="Proteomes" id="UP000694892">
    <property type="component" value="Chromosome 5S"/>
</dbReference>
<evidence type="ECO:0000313" key="2">
    <source>
        <dbReference type="Proteomes" id="UP000694892"/>
    </source>
</evidence>
<organism evidence="1 2">
    <name type="scientific">Xenopus laevis</name>
    <name type="common">African clawed frog</name>
    <dbReference type="NCBI Taxonomy" id="8355"/>
    <lineage>
        <taxon>Eukaryota</taxon>
        <taxon>Metazoa</taxon>
        <taxon>Chordata</taxon>
        <taxon>Craniata</taxon>
        <taxon>Vertebrata</taxon>
        <taxon>Euteleostomi</taxon>
        <taxon>Amphibia</taxon>
        <taxon>Batrachia</taxon>
        <taxon>Anura</taxon>
        <taxon>Pipoidea</taxon>
        <taxon>Pipidae</taxon>
        <taxon>Xenopodinae</taxon>
        <taxon>Xenopus</taxon>
        <taxon>Xenopus</taxon>
    </lineage>
</organism>
<accession>A0A974CT66</accession>
<protein>
    <submittedName>
        <fullName evidence="1">Uncharacterized protein</fullName>
    </submittedName>
</protein>
<evidence type="ECO:0000313" key="1">
    <source>
        <dbReference type="EMBL" id="OCT79150.1"/>
    </source>
</evidence>